<dbReference type="InterPro" id="IPR000719">
    <property type="entry name" value="Prot_kinase_dom"/>
</dbReference>
<dbReference type="STRING" id="94130.A0A2Z6SDP9"/>
<keyword evidence="3" id="KW-0418">Kinase</keyword>
<sequence>MSLSQLEQAVYRKCKECNKTRRIFDVEYQICFLCYNLKIILKPEQSGNKVIDNFIRYTQINKAITKGKMEFVPYDQFKNIEFIAEGGFSKVYKATWVNGPINNWGEVNQNSWKITRDRNLTVVLKKLNNSKNITSKELNELQIFYQIYSDKKIGHGNIAEYFGITQDPITKDIMIIMTYYSEGDLIGYLNNKFYNINWSEKLLHLFFIARGLYDIHKLDIIHRDLHSGNIFFRKGSDGEISFLGDLGISKSATESTNDNENYGIIPYMAPEILQGQKYTKASDIYSFGMIMWESMTGRRPFWDQNHDIELIIDIYDGLRPQIVTNAPDGYIELMKECWHSDPNKRPTAKDVYYKINKIYDEEKARTNNNPTKIIKSSDIGPVTTNHSGAIYKSRLISGMINSAMSIRSSRSVSETDKRKFANLINDDNDQSIKTKKLRENEFNDYLTNEIELDINVDYNKLHEPQNKGYVTKELEFDI</sequence>
<dbReference type="EMBL" id="BEXD01004170">
    <property type="protein sequence ID" value="GBC07792.1"/>
    <property type="molecule type" value="Genomic_DNA"/>
</dbReference>
<dbReference type="AlphaFoldDB" id="A0A2Z6SDP9"/>
<keyword evidence="7" id="KW-1185">Reference proteome</keyword>
<dbReference type="InterPro" id="IPR011009">
    <property type="entry name" value="Kinase-like_dom_sf"/>
</dbReference>
<dbReference type="InterPro" id="IPR051681">
    <property type="entry name" value="Ser/Thr_Kinases-Pseudokinases"/>
</dbReference>
<gene>
    <name evidence="6" type="ORF">RclHR1_00770005</name>
</gene>
<dbReference type="GO" id="GO:0005524">
    <property type="term" value="F:ATP binding"/>
    <property type="evidence" value="ECO:0007669"/>
    <property type="project" value="UniProtKB-KW"/>
</dbReference>
<evidence type="ECO:0000313" key="6">
    <source>
        <dbReference type="EMBL" id="GBC07792.1"/>
    </source>
</evidence>
<dbReference type="Proteomes" id="UP000247702">
    <property type="component" value="Unassembled WGS sequence"/>
</dbReference>
<dbReference type="GO" id="GO:0004674">
    <property type="term" value="F:protein serine/threonine kinase activity"/>
    <property type="evidence" value="ECO:0007669"/>
    <property type="project" value="TreeGrafter"/>
</dbReference>
<accession>A0A2Z6SDP9</accession>
<organism evidence="6 7">
    <name type="scientific">Rhizophagus clarus</name>
    <dbReference type="NCBI Taxonomy" id="94130"/>
    <lineage>
        <taxon>Eukaryota</taxon>
        <taxon>Fungi</taxon>
        <taxon>Fungi incertae sedis</taxon>
        <taxon>Mucoromycota</taxon>
        <taxon>Glomeromycotina</taxon>
        <taxon>Glomeromycetes</taxon>
        <taxon>Glomerales</taxon>
        <taxon>Glomeraceae</taxon>
        <taxon>Rhizophagus</taxon>
    </lineage>
</organism>
<dbReference type="InterPro" id="IPR001245">
    <property type="entry name" value="Ser-Thr/Tyr_kinase_cat_dom"/>
</dbReference>
<name>A0A2Z6SDP9_9GLOM</name>
<evidence type="ECO:0000259" key="5">
    <source>
        <dbReference type="PROSITE" id="PS50011"/>
    </source>
</evidence>
<evidence type="ECO:0000256" key="1">
    <source>
        <dbReference type="ARBA" id="ARBA00022679"/>
    </source>
</evidence>
<protein>
    <recommendedName>
        <fullName evidence="5">Protein kinase domain-containing protein</fullName>
    </recommendedName>
</protein>
<evidence type="ECO:0000313" key="7">
    <source>
        <dbReference type="Proteomes" id="UP000247702"/>
    </source>
</evidence>
<keyword evidence="2" id="KW-0547">Nucleotide-binding</keyword>
<feature type="domain" description="Protein kinase" evidence="5">
    <location>
        <begin position="77"/>
        <end position="359"/>
    </location>
</feature>
<dbReference type="PANTHER" id="PTHR44329:SF288">
    <property type="entry name" value="MITOGEN-ACTIVATED PROTEIN KINASE KINASE KINASE 20"/>
    <property type="match status" value="1"/>
</dbReference>
<keyword evidence="4" id="KW-0067">ATP-binding</keyword>
<dbReference type="PROSITE" id="PS50011">
    <property type="entry name" value="PROTEIN_KINASE_DOM"/>
    <property type="match status" value="1"/>
</dbReference>
<evidence type="ECO:0000256" key="3">
    <source>
        <dbReference type="ARBA" id="ARBA00022777"/>
    </source>
</evidence>
<dbReference type="PANTHER" id="PTHR44329">
    <property type="entry name" value="SERINE/THREONINE-PROTEIN KINASE TNNI3K-RELATED"/>
    <property type="match status" value="1"/>
</dbReference>
<evidence type="ECO:0000256" key="2">
    <source>
        <dbReference type="ARBA" id="ARBA00022741"/>
    </source>
</evidence>
<evidence type="ECO:0000256" key="4">
    <source>
        <dbReference type="ARBA" id="ARBA00022840"/>
    </source>
</evidence>
<comment type="caution">
    <text evidence="6">The sequence shown here is derived from an EMBL/GenBank/DDBJ whole genome shotgun (WGS) entry which is preliminary data.</text>
</comment>
<dbReference type="PRINTS" id="PR00109">
    <property type="entry name" value="TYRKINASE"/>
</dbReference>
<dbReference type="SUPFAM" id="SSF56112">
    <property type="entry name" value="Protein kinase-like (PK-like)"/>
    <property type="match status" value="1"/>
</dbReference>
<proteinExistence type="predicted"/>
<dbReference type="Gene3D" id="1.10.510.10">
    <property type="entry name" value="Transferase(Phosphotransferase) domain 1"/>
    <property type="match status" value="1"/>
</dbReference>
<keyword evidence="1" id="KW-0808">Transferase</keyword>
<reference evidence="6 7" key="1">
    <citation type="submission" date="2017-11" db="EMBL/GenBank/DDBJ databases">
        <title>The genome of Rhizophagus clarus HR1 reveals common genetic basis of auxotrophy among arbuscular mycorrhizal fungi.</title>
        <authorList>
            <person name="Kobayashi Y."/>
        </authorList>
    </citation>
    <scope>NUCLEOTIDE SEQUENCE [LARGE SCALE GENOMIC DNA]</scope>
    <source>
        <strain evidence="6 7">HR1</strain>
    </source>
</reference>
<dbReference type="Pfam" id="PF07714">
    <property type="entry name" value="PK_Tyr_Ser-Thr"/>
    <property type="match status" value="1"/>
</dbReference>